<evidence type="ECO:0000256" key="1">
    <source>
        <dbReference type="SAM" id="MobiDB-lite"/>
    </source>
</evidence>
<comment type="caution">
    <text evidence="2">The sequence shown here is derived from an EMBL/GenBank/DDBJ whole genome shotgun (WGS) entry which is preliminary data.</text>
</comment>
<accession>A0A101SSF8</accession>
<name>A0A101SSF8_9ACTN</name>
<reference evidence="2 3" key="1">
    <citation type="submission" date="2015-10" db="EMBL/GenBank/DDBJ databases">
        <title>Draft genome sequence of Streptomyces griseoruber DSM 40281, type strain for the species Streptomyces griseoruber.</title>
        <authorList>
            <person name="Ruckert C."/>
            <person name="Winkler A."/>
            <person name="Kalinowski J."/>
            <person name="Kampfer P."/>
            <person name="Glaeser S."/>
        </authorList>
    </citation>
    <scope>NUCLEOTIDE SEQUENCE [LARGE SCALE GENOMIC DNA]</scope>
    <source>
        <strain evidence="2 3">DSM 40281</strain>
    </source>
</reference>
<keyword evidence="3" id="KW-1185">Reference proteome</keyword>
<dbReference type="RefSeq" id="WP_055633249.1">
    <property type="nucleotide sequence ID" value="NZ_KQ948774.1"/>
</dbReference>
<dbReference type="STRING" id="1943.AQJ64_28795"/>
<organism evidence="2 3">
    <name type="scientific">Streptomyces griseoruber</name>
    <dbReference type="NCBI Taxonomy" id="1943"/>
    <lineage>
        <taxon>Bacteria</taxon>
        <taxon>Bacillati</taxon>
        <taxon>Actinomycetota</taxon>
        <taxon>Actinomycetes</taxon>
        <taxon>Kitasatosporales</taxon>
        <taxon>Streptomycetaceae</taxon>
        <taxon>Streptomyces</taxon>
    </lineage>
</organism>
<dbReference type="AlphaFoldDB" id="A0A101SSF8"/>
<dbReference type="Proteomes" id="UP000052982">
    <property type="component" value="Unassembled WGS sequence"/>
</dbReference>
<feature type="region of interest" description="Disordered" evidence="1">
    <location>
        <begin position="1"/>
        <end position="48"/>
    </location>
</feature>
<sequence>MESAEPPEEEVRPPEPSEEELLDESSEPEESVEPDEPDEPEESVEPDELLELSELSESLLVLELELVPLLADVVASACRVPIRANTPAAPASVTAAAKAAVRRAPLRTAAAAPRSSSLVAMTVPLRSDVLSRTTVGERPERSL</sequence>
<evidence type="ECO:0000313" key="2">
    <source>
        <dbReference type="EMBL" id="KUN79359.1"/>
    </source>
</evidence>
<proteinExistence type="predicted"/>
<dbReference type="EMBL" id="LMWW01000048">
    <property type="protein sequence ID" value="KUN79359.1"/>
    <property type="molecule type" value="Genomic_DNA"/>
</dbReference>
<protein>
    <submittedName>
        <fullName evidence="2">Uncharacterized protein</fullName>
    </submittedName>
</protein>
<gene>
    <name evidence="2" type="ORF">AQJ64_28795</name>
</gene>
<evidence type="ECO:0000313" key="3">
    <source>
        <dbReference type="Proteomes" id="UP000052982"/>
    </source>
</evidence>
<feature type="compositionally biased region" description="Acidic residues" evidence="1">
    <location>
        <begin position="16"/>
        <end position="48"/>
    </location>
</feature>